<reference evidence="2" key="2">
    <citation type="submission" date="2016-05" db="EMBL/GenBank/DDBJ databases">
        <title>Comparative analysis highlights variable genome content of wheat rusts and divergence of the mating loci.</title>
        <authorList>
            <person name="Cuomo C.A."/>
            <person name="Bakkeren G."/>
            <person name="Szabo L."/>
            <person name="Khalil H."/>
            <person name="Joly D."/>
            <person name="Goldberg J."/>
            <person name="Young S."/>
            <person name="Zeng Q."/>
            <person name="Fellers J."/>
        </authorList>
    </citation>
    <scope>NUCLEOTIDE SEQUENCE [LARGE SCALE GENOMIC DNA]</scope>
    <source>
        <strain evidence="2">1-1 BBBD Race 1</strain>
    </source>
</reference>
<reference evidence="3 4" key="3">
    <citation type="journal article" date="2017" name="G3 (Bethesda)">
        <title>Comparative analysis highlights variable genome content of wheat rusts and divergence of the mating loci.</title>
        <authorList>
            <person name="Cuomo C.A."/>
            <person name="Bakkeren G."/>
            <person name="Khalil H.B."/>
            <person name="Panwar V."/>
            <person name="Joly D."/>
            <person name="Linning R."/>
            <person name="Sakthikumar S."/>
            <person name="Song X."/>
            <person name="Adiconis X."/>
            <person name="Fan L."/>
            <person name="Goldberg J.M."/>
            <person name="Levin J.Z."/>
            <person name="Young S."/>
            <person name="Zeng Q."/>
            <person name="Anikster Y."/>
            <person name="Bruce M."/>
            <person name="Wang M."/>
            <person name="Yin C."/>
            <person name="McCallum B."/>
            <person name="Szabo L.J."/>
            <person name="Hulbert S."/>
            <person name="Chen X."/>
            <person name="Fellers J.P."/>
        </authorList>
    </citation>
    <scope>NUCLEOTIDE SEQUENCE</scope>
    <source>
        <strain evidence="4">Isolate 1-1 / race 1 (BBBD)</strain>
        <strain evidence="3">isolate 1-1 / race 1 (BBBD)</strain>
    </source>
</reference>
<organism evidence="2">
    <name type="scientific">Puccinia triticina (isolate 1-1 / race 1 (BBBD))</name>
    <name type="common">Brown leaf rust fungus</name>
    <dbReference type="NCBI Taxonomy" id="630390"/>
    <lineage>
        <taxon>Eukaryota</taxon>
        <taxon>Fungi</taxon>
        <taxon>Dikarya</taxon>
        <taxon>Basidiomycota</taxon>
        <taxon>Pucciniomycotina</taxon>
        <taxon>Pucciniomycetes</taxon>
        <taxon>Pucciniales</taxon>
        <taxon>Pucciniaceae</taxon>
        <taxon>Puccinia</taxon>
    </lineage>
</organism>
<feature type="region of interest" description="Disordered" evidence="1">
    <location>
        <begin position="172"/>
        <end position="201"/>
    </location>
</feature>
<feature type="region of interest" description="Disordered" evidence="1">
    <location>
        <begin position="540"/>
        <end position="589"/>
    </location>
</feature>
<feature type="compositionally biased region" description="Polar residues" evidence="1">
    <location>
        <begin position="546"/>
        <end position="563"/>
    </location>
</feature>
<reference evidence="3" key="4">
    <citation type="submission" date="2025-05" db="UniProtKB">
        <authorList>
            <consortium name="EnsemblFungi"/>
        </authorList>
    </citation>
    <scope>IDENTIFICATION</scope>
    <source>
        <strain evidence="3">isolate 1-1 / race 1 (BBBD)</strain>
    </source>
</reference>
<feature type="compositionally biased region" description="Polar residues" evidence="1">
    <location>
        <begin position="571"/>
        <end position="589"/>
    </location>
</feature>
<gene>
    <name evidence="2" type="ORF">PTTG_25906</name>
</gene>
<feature type="region of interest" description="Disordered" evidence="1">
    <location>
        <begin position="296"/>
        <end position="371"/>
    </location>
</feature>
<feature type="compositionally biased region" description="Basic residues" evidence="1">
    <location>
        <begin position="302"/>
        <end position="315"/>
    </location>
</feature>
<evidence type="ECO:0000313" key="2">
    <source>
        <dbReference type="EMBL" id="OAV97637.1"/>
    </source>
</evidence>
<evidence type="ECO:0000313" key="4">
    <source>
        <dbReference type="Proteomes" id="UP000005240"/>
    </source>
</evidence>
<dbReference type="VEuPathDB" id="FungiDB:PTTG_25906"/>
<feature type="region of interest" description="Disordered" evidence="1">
    <location>
        <begin position="415"/>
        <end position="458"/>
    </location>
</feature>
<dbReference type="OrthoDB" id="2499131at2759"/>
<feature type="region of interest" description="Disordered" evidence="1">
    <location>
        <begin position="239"/>
        <end position="261"/>
    </location>
</feature>
<keyword evidence="4" id="KW-1185">Reference proteome</keyword>
<dbReference type="EnsemblFungi" id="PTTG_25906-t43_1">
    <property type="protein sequence ID" value="PTTG_25906-t43_1-p1"/>
    <property type="gene ID" value="PTTG_25906"/>
</dbReference>
<proteinExistence type="predicted"/>
<feature type="compositionally biased region" description="Polar residues" evidence="1">
    <location>
        <begin position="317"/>
        <end position="326"/>
    </location>
</feature>
<accession>A0A180GXT2</accession>
<sequence length="1187" mass="133887">MIHLPQRNSLRSIFCGLLAFVDLKGVIPGSQEAITTDLIGTALEQGPAIPTTPPSTNELSNAAQRTYSPHFNDDRFYLQEPSSPAGYHESTCPGDLSNYYSATIVSLPSSPTTVVTPRGSSMHMRHQISMQKLFNPELAQRILNCVPFTPGYQKDEDDFQIHDSIQNQAKIGNQVKDPQKPKDNPVIPSKVPFGPKKTTEIRSSTNCGLEMDPDRFMKVKNFIKTFGVVIPSAVAYNKRPGSNSPHGSKECLSKNPKVGGLEENADRLDETSASSHTECSSVSDILSQEHLRVKTPGDRIWRAKRQKKLNKKMRMSSKATDSKSTPEQPPRGYEIEYPSLTPLSEESNAAQRGKSIHPRQQEIKDEEAAPNHIRQQKQEYLRKSDQQFPLAKSHGLNENIDSPQISQPTVSLTLKQKGDKVKGSPRQRPSQLLGQSKGTGTEPLQPSRSILDQDDPQAKEKTRILMGIVQPISIDSAPQTPIQPATPRKTKQLHASSGWLFQQAKKEVSTKSNEKHERNKIKVVSKDPRDSLTKLIHERVHPLAGKSSSTATQKSLLPQNSVQEPKHHSKTSTNPDRISALNNEGLSNLPKSPLPVFAQIIKSDSGIKTIPLQASQITHSPADSLESVLLKTLTVKEHIQDPINGPEPIRIPNTQAIETLQKQLDQLTSERKEETSQDINNTLKGSSIPAHSPQHPAQLKYHHISTSNLIPTQSIPPMGLSERRPTKISRLMFSLTQRKDNPLNKITPEIKALRDSSLEPQSSSMAPENLKAHANSKLLHSPPSFTTDDPNQTRSCHGIISLESAFGDIIGWKNSESRRSPKNNVKGGVHLGPMLPLRRFFRVENRSTHVQVGFITKDDYDILRSLWRKDSSGYKSAESSIRDEIGTFEGTRRLIALRRQILSHTISREWAAVRELWYGGKTKSRKLSISFEDLYGLSSDPWKVREIPISSTLARSSKEIWEAKPYCVDTWGNAEMDRQINMRSYLAHRTNPFSWWEDYYLNDESKLFGLDITTILKVGDSLQFGAKFLVGRGFGRLSIDSAYALLLEVMTDTNRPLPWIESSERAWLSRLPEGLYEERLRRLSQLISDRKPQMNPLSTEILARKMGTNYLKIVRGAEYRMGEELIWVDKGYPLNELLEEMENRRPTVFNRMPDLPEPRRIPTWEEFKDILTTSAHYFLNFYYRMWA</sequence>
<evidence type="ECO:0000256" key="1">
    <source>
        <dbReference type="SAM" id="MobiDB-lite"/>
    </source>
</evidence>
<dbReference type="EMBL" id="ADAS02000011">
    <property type="protein sequence ID" value="OAV97637.1"/>
    <property type="molecule type" value="Genomic_DNA"/>
</dbReference>
<dbReference type="AlphaFoldDB" id="A0A180GXT2"/>
<feature type="compositionally biased region" description="Polar residues" evidence="1">
    <location>
        <begin position="427"/>
        <end position="450"/>
    </location>
</feature>
<evidence type="ECO:0000313" key="3">
    <source>
        <dbReference type="EnsemblFungi" id="PTTG_25906-t43_1-p1"/>
    </source>
</evidence>
<dbReference type="Proteomes" id="UP000005240">
    <property type="component" value="Unassembled WGS sequence"/>
</dbReference>
<feature type="compositionally biased region" description="Polar residues" evidence="1">
    <location>
        <begin position="341"/>
        <end position="350"/>
    </location>
</feature>
<name>A0A180GXT2_PUCT1</name>
<dbReference type="STRING" id="630390.A0A180GXT2"/>
<protein>
    <submittedName>
        <fullName evidence="2 3">Uncharacterized protein</fullName>
    </submittedName>
</protein>
<feature type="compositionally biased region" description="Basic and acidic residues" evidence="1">
    <location>
        <begin position="359"/>
        <end position="369"/>
    </location>
</feature>
<feature type="region of interest" description="Disordered" evidence="1">
    <location>
        <begin position="476"/>
        <end position="495"/>
    </location>
</feature>
<reference evidence="2" key="1">
    <citation type="submission" date="2009-11" db="EMBL/GenBank/DDBJ databases">
        <authorList>
            <consortium name="The Broad Institute Genome Sequencing Platform"/>
            <person name="Ward D."/>
            <person name="Feldgarden M."/>
            <person name="Earl A."/>
            <person name="Young S.K."/>
            <person name="Zeng Q."/>
            <person name="Koehrsen M."/>
            <person name="Alvarado L."/>
            <person name="Berlin A."/>
            <person name="Bochicchio J."/>
            <person name="Borenstein D."/>
            <person name="Chapman S.B."/>
            <person name="Chen Z."/>
            <person name="Engels R."/>
            <person name="Freedman E."/>
            <person name="Gellesch M."/>
            <person name="Goldberg J."/>
            <person name="Griggs A."/>
            <person name="Gujja S."/>
            <person name="Heilman E."/>
            <person name="Heiman D."/>
            <person name="Hepburn T."/>
            <person name="Howarth C."/>
            <person name="Jen D."/>
            <person name="Larson L."/>
            <person name="Lewis B."/>
            <person name="Mehta T."/>
            <person name="Park D."/>
            <person name="Pearson M."/>
            <person name="Roberts A."/>
            <person name="Saif S."/>
            <person name="Shea T."/>
            <person name="Shenoy N."/>
            <person name="Sisk P."/>
            <person name="Stolte C."/>
            <person name="Sykes S."/>
            <person name="Thomson T."/>
            <person name="Walk T."/>
            <person name="White J."/>
            <person name="Yandava C."/>
            <person name="Izard J."/>
            <person name="Baranova O.V."/>
            <person name="Blanton J.M."/>
            <person name="Tanner A.C."/>
            <person name="Dewhirst F.E."/>
            <person name="Haas B."/>
            <person name="Nusbaum C."/>
            <person name="Birren B."/>
        </authorList>
    </citation>
    <scope>NUCLEOTIDE SEQUENCE [LARGE SCALE GENOMIC DNA]</scope>
    <source>
        <strain evidence="2">1-1 BBBD Race 1</strain>
    </source>
</reference>